<accession>A0A9W9AN08</accession>
<keyword evidence="1" id="KW-1133">Transmembrane helix</keyword>
<evidence type="ECO:0000313" key="2">
    <source>
        <dbReference type="EMBL" id="KAJ4485243.1"/>
    </source>
</evidence>
<keyword evidence="1" id="KW-0812">Transmembrane</keyword>
<dbReference type="AlphaFoldDB" id="A0A9W9AN08"/>
<organism evidence="2 3">
    <name type="scientific">Lentinula aciculospora</name>
    <dbReference type="NCBI Taxonomy" id="153920"/>
    <lineage>
        <taxon>Eukaryota</taxon>
        <taxon>Fungi</taxon>
        <taxon>Dikarya</taxon>
        <taxon>Basidiomycota</taxon>
        <taxon>Agaricomycotina</taxon>
        <taxon>Agaricomycetes</taxon>
        <taxon>Agaricomycetidae</taxon>
        <taxon>Agaricales</taxon>
        <taxon>Marasmiineae</taxon>
        <taxon>Omphalotaceae</taxon>
        <taxon>Lentinula</taxon>
    </lineage>
</organism>
<reference evidence="2" key="1">
    <citation type="submission" date="2022-08" db="EMBL/GenBank/DDBJ databases">
        <title>A Global Phylogenomic Analysis of the Shiitake Genus Lentinula.</title>
        <authorList>
            <consortium name="DOE Joint Genome Institute"/>
            <person name="Sierra-Patev S."/>
            <person name="Min B."/>
            <person name="Naranjo-Ortiz M."/>
            <person name="Looney B."/>
            <person name="Konkel Z."/>
            <person name="Slot J.C."/>
            <person name="Sakamoto Y."/>
            <person name="Steenwyk J.L."/>
            <person name="Rokas A."/>
            <person name="Carro J."/>
            <person name="Camarero S."/>
            <person name="Ferreira P."/>
            <person name="Molpeceres G."/>
            <person name="Ruiz-Duenas F.J."/>
            <person name="Serrano A."/>
            <person name="Henrissat B."/>
            <person name="Drula E."/>
            <person name="Hughes K.W."/>
            <person name="Mata J.L."/>
            <person name="Ishikawa N.K."/>
            <person name="Vargas-Isla R."/>
            <person name="Ushijima S."/>
            <person name="Smith C.A."/>
            <person name="Ahrendt S."/>
            <person name="Andreopoulos W."/>
            <person name="He G."/>
            <person name="Labutti K."/>
            <person name="Lipzen A."/>
            <person name="Ng V."/>
            <person name="Riley R."/>
            <person name="Sandor L."/>
            <person name="Barry K."/>
            <person name="Martinez A.T."/>
            <person name="Xiao Y."/>
            <person name="Gibbons J.G."/>
            <person name="Terashima K."/>
            <person name="Grigoriev I.V."/>
            <person name="Hibbett D.S."/>
        </authorList>
    </citation>
    <scope>NUCLEOTIDE SEQUENCE</scope>
    <source>
        <strain evidence="2">JLM2183</strain>
    </source>
</reference>
<evidence type="ECO:0000256" key="1">
    <source>
        <dbReference type="SAM" id="Phobius"/>
    </source>
</evidence>
<gene>
    <name evidence="2" type="ORF">J3R30DRAFT_3696556</name>
</gene>
<proteinExistence type="predicted"/>
<feature type="transmembrane region" description="Helical" evidence="1">
    <location>
        <begin position="45"/>
        <end position="71"/>
    </location>
</feature>
<dbReference type="EMBL" id="JAOTPV010000003">
    <property type="protein sequence ID" value="KAJ4485243.1"/>
    <property type="molecule type" value="Genomic_DNA"/>
</dbReference>
<keyword evidence="1" id="KW-0472">Membrane</keyword>
<evidence type="ECO:0000313" key="3">
    <source>
        <dbReference type="Proteomes" id="UP001150266"/>
    </source>
</evidence>
<dbReference type="Proteomes" id="UP001150266">
    <property type="component" value="Unassembled WGS sequence"/>
</dbReference>
<name>A0A9W9AN08_9AGAR</name>
<comment type="caution">
    <text evidence="2">The sequence shown here is derived from an EMBL/GenBank/DDBJ whole genome shotgun (WGS) entry which is preliminary data.</text>
</comment>
<keyword evidence="3" id="KW-1185">Reference proteome</keyword>
<dbReference type="OrthoDB" id="3352450at2759"/>
<sequence length="93" mass="9882">MPALAPDAVALATKEARKEGIFAGLTSALVSTLIGSKALGLKRYPALACGAITAVLSGYYFTEAFTVAHLAKLERDRDILRRRAEEKNSSSLS</sequence>
<feature type="transmembrane region" description="Helical" evidence="1">
    <location>
        <begin position="21"/>
        <end position="39"/>
    </location>
</feature>
<protein>
    <submittedName>
        <fullName evidence="2">Uncharacterized protein</fullName>
    </submittedName>
</protein>